<dbReference type="SUPFAM" id="SSF56349">
    <property type="entry name" value="DNA breaking-rejoining enzymes"/>
    <property type="match status" value="1"/>
</dbReference>
<dbReference type="RefSeq" id="WP_006551099.1">
    <property type="nucleotide sequence ID" value="NZ_AHBW01000033.1"/>
</dbReference>
<dbReference type="PATRIC" id="fig|1114960.4.peg.1111"/>
<dbReference type="Pfam" id="PF14659">
    <property type="entry name" value="Phage_int_SAM_3"/>
    <property type="match status" value="1"/>
</dbReference>
<dbReference type="GO" id="GO:0003677">
    <property type="term" value="F:DNA binding"/>
    <property type="evidence" value="ECO:0007669"/>
    <property type="project" value="UniProtKB-UniRule"/>
</dbReference>
<accession>H0JNC2</accession>
<dbReference type="PROSITE" id="PS51898">
    <property type="entry name" value="TYR_RECOMBINASE"/>
    <property type="match status" value="1"/>
</dbReference>
<dbReference type="InterPro" id="IPR011010">
    <property type="entry name" value="DNA_brk_join_enz"/>
</dbReference>
<comment type="caution">
    <text evidence="8">The sequence shown here is derived from an EMBL/GenBank/DDBJ whole genome shotgun (WGS) entry which is preliminary data.</text>
</comment>
<dbReference type="InterPro" id="IPR010998">
    <property type="entry name" value="Integrase_recombinase_N"/>
</dbReference>
<evidence type="ECO:0000256" key="3">
    <source>
        <dbReference type="ARBA" id="ARBA00023125"/>
    </source>
</evidence>
<dbReference type="EMBL" id="AHBW01000033">
    <property type="protein sequence ID" value="EHK84894.1"/>
    <property type="molecule type" value="Genomic_DNA"/>
</dbReference>
<feature type="domain" description="Tyr recombinase" evidence="6">
    <location>
        <begin position="178"/>
        <end position="368"/>
    </location>
</feature>
<dbReference type="GO" id="GO:0006310">
    <property type="term" value="P:DNA recombination"/>
    <property type="evidence" value="ECO:0007669"/>
    <property type="project" value="UniProtKB-KW"/>
</dbReference>
<evidence type="ECO:0000256" key="4">
    <source>
        <dbReference type="ARBA" id="ARBA00023172"/>
    </source>
</evidence>
<dbReference type="InterPro" id="IPR058717">
    <property type="entry name" value="Phage_L5_Integrase_N"/>
</dbReference>
<evidence type="ECO:0000259" key="7">
    <source>
        <dbReference type="PROSITE" id="PS51900"/>
    </source>
</evidence>
<comment type="similarity">
    <text evidence="1">Belongs to the 'phage' integrase family.</text>
</comment>
<evidence type="ECO:0000256" key="1">
    <source>
        <dbReference type="ARBA" id="ARBA00008857"/>
    </source>
</evidence>
<dbReference type="GO" id="GO:0015074">
    <property type="term" value="P:DNA integration"/>
    <property type="evidence" value="ECO:0007669"/>
    <property type="project" value="UniProtKB-KW"/>
</dbReference>
<dbReference type="CDD" id="cd01189">
    <property type="entry name" value="INT_ICEBs1_C_like"/>
    <property type="match status" value="1"/>
</dbReference>
<keyword evidence="4" id="KW-0233">DNA recombination</keyword>
<proteinExistence type="inferred from homology"/>
<dbReference type="Proteomes" id="UP000005064">
    <property type="component" value="Unassembled WGS sequence"/>
</dbReference>
<name>H0JNC2_9NOCA</name>
<organism evidence="8 9">
    <name type="scientific">Rhodococcus pyridinivorans AK37</name>
    <dbReference type="NCBI Taxonomy" id="1114960"/>
    <lineage>
        <taxon>Bacteria</taxon>
        <taxon>Bacillati</taxon>
        <taxon>Actinomycetota</taxon>
        <taxon>Actinomycetes</taxon>
        <taxon>Mycobacteriales</taxon>
        <taxon>Nocardiaceae</taxon>
        <taxon>Rhodococcus</taxon>
    </lineage>
</organism>
<dbReference type="InterPro" id="IPR044068">
    <property type="entry name" value="CB"/>
</dbReference>
<dbReference type="PANTHER" id="PTHR30349:SF64">
    <property type="entry name" value="PROPHAGE INTEGRASE INTD-RELATED"/>
    <property type="match status" value="1"/>
</dbReference>
<dbReference type="InterPro" id="IPR013762">
    <property type="entry name" value="Integrase-like_cat_sf"/>
</dbReference>
<evidence type="ECO:0000313" key="8">
    <source>
        <dbReference type="EMBL" id="EHK84894.1"/>
    </source>
</evidence>
<dbReference type="InterPro" id="IPR050090">
    <property type="entry name" value="Tyrosine_recombinase_XerCD"/>
</dbReference>
<feature type="domain" description="Core-binding (CB)" evidence="7">
    <location>
        <begin position="76"/>
        <end position="156"/>
    </location>
</feature>
<dbReference type="PANTHER" id="PTHR30349">
    <property type="entry name" value="PHAGE INTEGRASE-RELATED"/>
    <property type="match status" value="1"/>
</dbReference>
<gene>
    <name evidence="8" type="ORF">AK37_05527</name>
</gene>
<evidence type="ECO:0000256" key="2">
    <source>
        <dbReference type="ARBA" id="ARBA00022908"/>
    </source>
</evidence>
<dbReference type="PROSITE" id="PS51900">
    <property type="entry name" value="CB"/>
    <property type="match status" value="1"/>
</dbReference>
<evidence type="ECO:0000313" key="9">
    <source>
        <dbReference type="Proteomes" id="UP000005064"/>
    </source>
</evidence>
<dbReference type="InterPro" id="IPR004107">
    <property type="entry name" value="Integrase_SAM-like_N"/>
</dbReference>
<evidence type="ECO:0000256" key="5">
    <source>
        <dbReference type="PROSITE-ProRule" id="PRU01248"/>
    </source>
</evidence>
<reference evidence="8 9" key="1">
    <citation type="submission" date="2011-12" db="EMBL/GenBank/DDBJ databases">
        <authorList>
            <person name="Kriszt B."/>
            <person name="Tancsics A."/>
            <person name="Cserhati M."/>
            <person name="Toth A."/>
            <person name="Nagy I."/>
            <person name="Horvath B."/>
            <person name="Tamura T."/>
            <person name="Kukolya J."/>
            <person name="Szoboszlay S."/>
        </authorList>
    </citation>
    <scope>NUCLEOTIDE SEQUENCE [LARGE SCALE GENOMIC DNA]</scope>
    <source>
        <strain evidence="8 9">AK37</strain>
    </source>
</reference>
<dbReference type="Gene3D" id="1.10.443.10">
    <property type="entry name" value="Intergrase catalytic core"/>
    <property type="match status" value="1"/>
</dbReference>
<dbReference type="AlphaFoldDB" id="H0JNC2"/>
<dbReference type="InterPro" id="IPR002104">
    <property type="entry name" value="Integrase_catalytic"/>
</dbReference>
<protein>
    <submittedName>
        <fullName evidence="8">Integrase</fullName>
    </submittedName>
</protein>
<sequence>MAGKPGARGWGRIKRRDSGRYTAAYIGPDGALHRAPASFPAKLDAEGWLAAERRLIDLGQWTPPARRSAAGTTAGVSVAEYARRWLSESESRLKPRTVVLYRGYLDRLIVPGLGDRPLAALTAAEVRSWLAGLDPAYPTRNANAYALLRTILGQAVDDELLTANPARVKGAAAKHRRHEPVALAPAEIRALAEAMPARWRPIVFLAGFAGLRIGEIQALRRRDLALTAGECTVTVRRAAVRVEGRWIVDRPKSPAALRTVPLPPGLRTVLLEHLAAFAEPGPEALVVTAAGSTAIVHRDSIAAPLRRAAEEIGHPTLRLHDLRHSAATNLANSGATLADLMVLMGWTSAAMAARYTHSTAARAAGLAAKLWEQ</sequence>
<keyword evidence="3 5" id="KW-0238">DNA-binding</keyword>
<dbReference type="Pfam" id="PF00589">
    <property type="entry name" value="Phage_integrase"/>
    <property type="match status" value="1"/>
</dbReference>
<evidence type="ECO:0000259" key="6">
    <source>
        <dbReference type="PROSITE" id="PS51898"/>
    </source>
</evidence>
<dbReference type="Pfam" id="PF26003">
    <property type="entry name" value="Integrase_N_phage"/>
    <property type="match status" value="1"/>
</dbReference>
<keyword evidence="2" id="KW-0229">DNA integration</keyword>
<dbReference type="Gene3D" id="1.10.150.130">
    <property type="match status" value="1"/>
</dbReference>